<organism evidence="1 2">
    <name type="scientific">Geomonas diazotrophica</name>
    <dbReference type="NCBI Taxonomy" id="2843197"/>
    <lineage>
        <taxon>Bacteria</taxon>
        <taxon>Pseudomonadati</taxon>
        <taxon>Thermodesulfobacteriota</taxon>
        <taxon>Desulfuromonadia</taxon>
        <taxon>Geobacterales</taxon>
        <taxon>Geobacteraceae</taxon>
        <taxon>Geomonas</taxon>
    </lineage>
</organism>
<keyword evidence="2" id="KW-1185">Reference proteome</keyword>
<accession>A0ABX8JGM2</accession>
<reference evidence="1 2" key="1">
    <citation type="submission" date="2021-06" db="EMBL/GenBank/DDBJ databases">
        <title>Gemonas diversity in paddy soil.</title>
        <authorList>
            <person name="Liu G."/>
        </authorList>
    </citation>
    <scope>NUCLEOTIDE SEQUENCE [LARGE SCALE GENOMIC DNA]</scope>
    <source>
        <strain evidence="1 2">RG29</strain>
    </source>
</reference>
<sequence length="200" mass="22536">MEFSLTEAAELLGKTEDDIFRYITKHTPLLIPSVVFPEKVLLHNCVGGSPAWESGCFDVRGAEELKAWSEWGLNLHMVTLVKGEDQFLYYDEEDVPTPELRPRVIRLEELVLTQVRLEEFAKSIGIKLELGSATTMDQEAQEELVSRLKAEGFKDNHIAKELQRRFPTISTFRVGSLLPANPGANISPGSISKRGRRLLK</sequence>
<protein>
    <submittedName>
        <fullName evidence="1">Uncharacterized protein</fullName>
    </submittedName>
</protein>
<proteinExistence type="predicted"/>
<evidence type="ECO:0000313" key="1">
    <source>
        <dbReference type="EMBL" id="QWV97473.1"/>
    </source>
</evidence>
<gene>
    <name evidence="1" type="ORF">KP005_19395</name>
</gene>
<dbReference type="EMBL" id="CP076724">
    <property type="protein sequence ID" value="QWV97473.1"/>
    <property type="molecule type" value="Genomic_DNA"/>
</dbReference>
<dbReference type="Proteomes" id="UP000683493">
    <property type="component" value="Chromosome"/>
</dbReference>
<name>A0ABX8JGM2_9BACT</name>
<evidence type="ECO:0000313" key="2">
    <source>
        <dbReference type="Proteomes" id="UP000683493"/>
    </source>
</evidence>